<accession>A0A6A6ZD43</accession>
<reference evidence="1" key="1">
    <citation type="journal article" date="2020" name="Stud. Mycol.">
        <title>101 Dothideomycetes genomes: a test case for predicting lifestyles and emergence of pathogens.</title>
        <authorList>
            <person name="Haridas S."/>
            <person name="Albert R."/>
            <person name="Binder M."/>
            <person name="Bloem J."/>
            <person name="Labutti K."/>
            <person name="Salamov A."/>
            <person name="Andreopoulos B."/>
            <person name="Baker S."/>
            <person name="Barry K."/>
            <person name="Bills G."/>
            <person name="Bluhm B."/>
            <person name="Cannon C."/>
            <person name="Castanera R."/>
            <person name="Culley D."/>
            <person name="Daum C."/>
            <person name="Ezra D."/>
            <person name="Gonzalez J."/>
            <person name="Henrissat B."/>
            <person name="Kuo A."/>
            <person name="Liang C."/>
            <person name="Lipzen A."/>
            <person name="Lutzoni F."/>
            <person name="Magnuson J."/>
            <person name="Mondo S."/>
            <person name="Nolan M."/>
            <person name="Ohm R."/>
            <person name="Pangilinan J."/>
            <person name="Park H.-J."/>
            <person name="Ramirez L."/>
            <person name="Alfaro M."/>
            <person name="Sun H."/>
            <person name="Tritt A."/>
            <person name="Yoshinaga Y."/>
            <person name="Zwiers L.-H."/>
            <person name="Turgeon B."/>
            <person name="Goodwin S."/>
            <person name="Spatafora J."/>
            <person name="Crous P."/>
            <person name="Grigoriev I."/>
        </authorList>
    </citation>
    <scope>NUCLEOTIDE SEQUENCE</scope>
    <source>
        <strain evidence="1">CBS 113818</strain>
    </source>
</reference>
<protein>
    <submittedName>
        <fullName evidence="1">Uncharacterized protein</fullName>
    </submittedName>
</protein>
<organism evidence="1 2">
    <name type="scientific">Ophiobolus disseminans</name>
    <dbReference type="NCBI Taxonomy" id="1469910"/>
    <lineage>
        <taxon>Eukaryota</taxon>
        <taxon>Fungi</taxon>
        <taxon>Dikarya</taxon>
        <taxon>Ascomycota</taxon>
        <taxon>Pezizomycotina</taxon>
        <taxon>Dothideomycetes</taxon>
        <taxon>Pleosporomycetidae</taxon>
        <taxon>Pleosporales</taxon>
        <taxon>Pleosporineae</taxon>
        <taxon>Phaeosphaeriaceae</taxon>
        <taxon>Ophiobolus</taxon>
    </lineage>
</organism>
<dbReference type="AlphaFoldDB" id="A0A6A6ZD43"/>
<dbReference type="OrthoDB" id="3784217at2759"/>
<feature type="non-terminal residue" evidence="1">
    <location>
        <position position="1"/>
    </location>
</feature>
<dbReference type="Proteomes" id="UP000799424">
    <property type="component" value="Unassembled WGS sequence"/>
</dbReference>
<feature type="non-terminal residue" evidence="1">
    <location>
        <position position="136"/>
    </location>
</feature>
<gene>
    <name evidence="1" type="ORF">CC86DRAFT_255062</name>
</gene>
<dbReference type="EMBL" id="MU006247">
    <property type="protein sequence ID" value="KAF2819032.1"/>
    <property type="molecule type" value="Genomic_DNA"/>
</dbReference>
<evidence type="ECO:0000313" key="1">
    <source>
        <dbReference type="EMBL" id="KAF2819032.1"/>
    </source>
</evidence>
<evidence type="ECO:0000313" key="2">
    <source>
        <dbReference type="Proteomes" id="UP000799424"/>
    </source>
</evidence>
<proteinExistence type="predicted"/>
<name>A0A6A6ZD43_9PLEO</name>
<keyword evidence="2" id="KW-1185">Reference proteome</keyword>
<sequence>RTPSPDARTTSRVSKLIATLADIKHSIDIRTYFVLQNYHGHYFCPHCSPTDLLGSCGPTCPLLRPYHKSSTQPYALTPEWMQCAHLDAQLYKSLVDDVARHGDAVDAERLRQWEKAAEKLRRKGRNMAEQHAENGW</sequence>